<name>A0A5P9NM73_9GAMM</name>
<dbReference type="InterPro" id="IPR036111">
    <property type="entry name" value="Mal/L-sulfo/L-lacto_DH-like_sf"/>
</dbReference>
<protein>
    <submittedName>
        <fullName evidence="3">Ldh family oxidoreductase</fullName>
    </submittedName>
</protein>
<dbReference type="KEGG" id="halc:EY643_13530"/>
<dbReference type="Pfam" id="PF02615">
    <property type="entry name" value="Ldh_2"/>
    <property type="match status" value="1"/>
</dbReference>
<dbReference type="InterPro" id="IPR003767">
    <property type="entry name" value="Malate/L-lactate_DH-like"/>
</dbReference>
<dbReference type="SUPFAM" id="SSF89733">
    <property type="entry name" value="L-sulfolactate dehydrogenase-like"/>
    <property type="match status" value="1"/>
</dbReference>
<dbReference type="Proteomes" id="UP000326287">
    <property type="component" value="Chromosome"/>
</dbReference>
<sequence length="360" mass="39316">MSTSMRYATDDLVRSVSQLFESSGLAFEDARLVAEAFIEADLLGFVTHGLNRVACNLDWLERGETIAGREPEVLVDRGAVVSWDAQQLPGPLVVARAVDLLCDRARQYGIATMNLRRAQHIACLAAYLRRATDRGLVIQIIASSPAERAVSAFGGSEPIFAPNPFAFAVPTEEEPILIDMSLSIVAAGYVAKAKREGVLMDSECLKDSEGNPSDDPAVYSAEPPGSIMPIGGLDHGYKGYALTLWSELMTMALGNYGRADELDESEENSVFIQVMDPDVYGSLGRFQREAQFLADMCRTSAVREGEPPVRVPGDRALALRRQQLEQGVILSPHIMQDLFPWFEKFGVTAPTSLQSDQANQ</sequence>
<dbReference type="OrthoDB" id="9769447at2"/>
<dbReference type="InterPro" id="IPR043143">
    <property type="entry name" value="Mal/L-sulf/L-lact_DH-like_NADP"/>
</dbReference>
<dbReference type="PANTHER" id="PTHR11091:SF0">
    <property type="entry name" value="MALATE DEHYDROGENASE"/>
    <property type="match status" value="1"/>
</dbReference>
<dbReference type="InterPro" id="IPR043144">
    <property type="entry name" value="Mal/L-sulf/L-lact_DH-like_ah"/>
</dbReference>
<dbReference type="Gene3D" id="3.30.1370.60">
    <property type="entry name" value="Hypothetical oxidoreductase yiak, domain 2"/>
    <property type="match status" value="1"/>
</dbReference>
<dbReference type="PANTHER" id="PTHR11091">
    <property type="entry name" value="OXIDOREDUCTASE-RELATED"/>
    <property type="match status" value="1"/>
</dbReference>
<keyword evidence="2" id="KW-0560">Oxidoreductase</keyword>
<comment type="similarity">
    <text evidence="1">Belongs to the LDH2/MDH2 oxidoreductase family.</text>
</comment>
<dbReference type="Gene3D" id="1.10.1530.10">
    <property type="match status" value="1"/>
</dbReference>
<gene>
    <name evidence="3" type="ORF">EY643_13530</name>
</gene>
<dbReference type="RefSeq" id="WP_153239737.1">
    <property type="nucleotide sequence ID" value="NZ_CP036422.1"/>
</dbReference>
<reference evidence="3 4" key="1">
    <citation type="submission" date="2019-02" db="EMBL/GenBank/DDBJ databases">
        <authorList>
            <person name="Li S.-H."/>
        </authorList>
    </citation>
    <scope>NUCLEOTIDE SEQUENCE [LARGE SCALE GENOMIC DNA]</scope>
    <source>
        <strain evidence="3 4">IMCC14385</strain>
    </source>
</reference>
<evidence type="ECO:0000313" key="4">
    <source>
        <dbReference type="Proteomes" id="UP000326287"/>
    </source>
</evidence>
<proteinExistence type="inferred from homology"/>
<evidence type="ECO:0000256" key="2">
    <source>
        <dbReference type="ARBA" id="ARBA00023002"/>
    </source>
</evidence>
<keyword evidence="4" id="KW-1185">Reference proteome</keyword>
<organism evidence="3 4">
    <name type="scientific">Halioglobus maricola</name>
    <dbReference type="NCBI Taxonomy" id="2601894"/>
    <lineage>
        <taxon>Bacteria</taxon>
        <taxon>Pseudomonadati</taxon>
        <taxon>Pseudomonadota</taxon>
        <taxon>Gammaproteobacteria</taxon>
        <taxon>Cellvibrionales</taxon>
        <taxon>Halieaceae</taxon>
        <taxon>Halioglobus</taxon>
    </lineage>
</organism>
<accession>A0A5P9NM73</accession>
<dbReference type="EMBL" id="CP036422">
    <property type="protein sequence ID" value="QFU76595.1"/>
    <property type="molecule type" value="Genomic_DNA"/>
</dbReference>
<dbReference type="AlphaFoldDB" id="A0A5P9NM73"/>
<evidence type="ECO:0000313" key="3">
    <source>
        <dbReference type="EMBL" id="QFU76595.1"/>
    </source>
</evidence>
<evidence type="ECO:0000256" key="1">
    <source>
        <dbReference type="ARBA" id="ARBA00006056"/>
    </source>
</evidence>
<dbReference type="GO" id="GO:0016491">
    <property type="term" value="F:oxidoreductase activity"/>
    <property type="evidence" value="ECO:0007669"/>
    <property type="project" value="UniProtKB-KW"/>
</dbReference>